<accession>A0A5B0AAW2</accession>
<name>A0A5B0AAW2_9ACTN</name>
<dbReference type="AlphaFoldDB" id="A0A5B0AAW2"/>
<comment type="caution">
    <text evidence="1">The sequence shown here is derived from an EMBL/GenBank/DDBJ whole genome shotgun (WGS) entry which is preliminary data.</text>
</comment>
<protein>
    <submittedName>
        <fullName evidence="1">Uncharacterized protein</fullName>
    </submittedName>
</protein>
<gene>
    <name evidence="1" type="ORF">FGF04_31835</name>
</gene>
<keyword evidence="2" id="KW-1185">Reference proteome</keyword>
<reference evidence="1 2" key="1">
    <citation type="submission" date="2019-05" db="EMBL/GenBank/DDBJ databases">
        <authorList>
            <person name="Hariharan J."/>
            <person name="Choudoir M.J."/>
            <person name="Diebold P."/>
            <person name="Panke-Buisse K."/>
            <person name="Buckley D.H."/>
        </authorList>
    </citation>
    <scope>NUCLEOTIDE SEQUENCE [LARGE SCALE GENOMIC DNA]</scope>
    <source>
        <strain evidence="1 2">SUN51</strain>
    </source>
</reference>
<dbReference type="EMBL" id="VDFC01000058">
    <property type="protein sequence ID" value="KAA0927028.1"/>
    <property type="molecule type" value="Genomic_DNA"/>
</dbReference>
<dbReference type="Proteomes" id="UP000324965">
    <property type="component" value="Unassembled WGS sequence"/>
</dbReference>
<evidence type="ECO:0000313" key="2">
    <source>
        <dbReference type="Proteomes" id="UP000324965"/>
    </source>
</evidence>
<proteinExistence type="predicted"/>
<organism evidence="1 2">
    <name type="scientific">Streptomyces apricus</name>
    <dbReference type="NCBI Taxonomy" id="1828112"/>
    <lineage>
        <taxon>Bacteria</taxon>
        <taxon>Bacillati</taxon>
        <taxon>Actinomycetota</taxon>
        <taxon>Actinomycetes</taxon>
        <taxon>Kitasatosporales</taxon>
        <taxon>Streptomycetaceae</taxon>
        <taxon>Streptomyces</taxon>
    </lineage>
</organism>
<dbReference type="RefSeq" id="WP_149514843.1">
    <property type="nucleotide sequence ID" value="NZ_VDFC01000058.1"/>
</dbReference>
<evidence type="ECO:0000313" key="1">
    <source>
        <dbReference type="EMBL" id="KAA0927028.1"/>
    </source>
</evidence>
<sequence>MSLRAVRFRRARAVRYALAGLLRRDVEAMALAARLLVFDVVLTEVRLDGSAVFAGPPSCAM</sequence>